<gene>
    <name evidence="5" type="primary">Kdm3a</name>
    <name evidence="5" type="ORF">T02_15418</name>
</gene>
<dbReference type="GO" id="GO:0003712">
    <property type="term" value="F:transcription coregulator activity"/>
    <property type="evidence" value="ECO:0007669"/>
    <property type="project" value="TreeGrafter"/>
</dbReference>
<proteinExistence type="predicted"/>
<dbReference type="PROSITE" id="PS51184">
    <property type="entry name" value="JMJC"/>
    <property type="match status" value="1"/>
</dbReference>
<comment type="subcellular location">
    <subcellularLocation>
        <location evidence="1">Nucleus</location>
    </subcellularLocation>
</comment>
<organism evidence="5 6">
    <name type="scientific">Trichinella nativa</name>
    <dbReference type="NCBI Taxonomy" id="6335"/>
    <lineage>
        <taxon>Eukaryota</taxon>
        <taxon>Metazoa</taxon>
        <taxon>Ecdysozoa</taxon>
        <taxon>Nematoda</taxon>
        <taxon>Enoplea</taxon>
        <taxon>Dorylaimia</taxon>
        <taxon>Trichinellida</taxon>
        <taxon>Trichinellidae</taxon>
        <taxon>Trichinella</taxon>
    </lineage>
</organism>
<sequence length="949" mass="109197">LILKQDSRGDERYVGRLIMQCLEEENYAYSNIRIRITTVAVLACFARLYVARVVNIFTGECSPSRTIYKRAVGVSIEIDQANNSVIWLLQLSEVVEMINKTKRIYPEEEEKMETFKVDRENDKSMEDSTITDEDENSLGNVDFFTFSSTLADVTVAFVFFTDSSSSENFSDTDVSSDAEAESEFFACEEEDSHSGENELFLFNCGSFVSCSFAEETEHDSADDSTETTGSISTDKDESSLGNVDFFTFSSTLADVTVAFVFFFTDSSSSENFSDTGAAYSNEKPIKLMPTDTQGRYEFQNEPCTKMKILPRCVECYYHPDKPTKLCRFWNFRKVGYGPQKGRYRFPTSGKCYEVQLESEDKKDESNSEILVTRRQCTAEQFAYTLFYTRLPFSKMLKAEKNFRHEYRRTTTRSVKDIPLRLNVKYDVLCDVCLMAIFNLHTMCRKCGFCVCMTCFSERLTASLNANEVDDMNDDYLWYLCTDRSTPIHYPAMMELCYCHDNLHPLKIDDTVKQLQSKYRKFALPKVRQVSAELDNDSLPDVEHCFTNNGKLLILKQPYREENIAHFRKHWRRALPIVVQNVKTTSQFWRPSYLRRQQGNTTVIQYKITDCSTEEVLTGVSYSTFWDGFEDRKKRIRNPNDCNTTRKLKVCSHTNCYGFMNLFQICRCFQLQNWPRKGRFAQLLPSTHADFYSATPMSNYVDHKNAAFNLVLALPDHLVKPDLDLRLCIGYEMFPCMDIATTKLHSDINDSLNILTWTSIPKNMSKQRMHDSILHHLAQEGLDEQTMNMARERIKDVGALWTVYKPSDSEKIRKYINSFSKHPLVYYDPIHDGTCYLNATARADLVKRGVQPIMFLQMRNEAVFIPAGAAHQVLNLQCCVTATLEFISPEGINRSLKMLSELQTLTFEHINRGDQLQIRNIIYYSSLEAIKALEKAGSPPSDGINANEDT</sequence>
<dbReference type="EMBL" id="JYDW01000038">
    <property type="protein sequence ID" value="KRZ59740.1"/>
    <property type="molecule type" value="Genomic_DNA"/>
</dbReference>
<dbReference type="Gene3D" id="2.60.120.650">
    <property type="entry name" value="Cupin"/>
    <property type="match status" value="1"/>
</dbReference>
<keyword evidence="6" id="KW-1185">Reference proteome</keyword>
<evidence type="ECO:0000256" key="1">
    <source>
        <dbReference type="ARBA" id="ARBA00004123"/>
    </source>
</evidence>
<name>A0A0V1LK64_9BILA</name>
<evidence type="ECO:0000259" key="4">
    <source>
        <dbReference type="PROSITE" id="PS51184"/>
    </source>
</evidence>
<dbReference type="PANTHER" id="PTHR12549:SF38">
    <property type="entry name" value="JMJC DOMAIN-CONTAINING HISTONE DEMETHYLASE 2, ISOFORM A"/>
    <property type="match status" value="1"/>
</dbReference>
<comment type="caution">
    <text evidence="5">The sequence shown here is derived from an EMBL/GenBank/DDBJ whole genome shotgun (WGS) entry which is preliminary data.</text>
</comment>
<reference evidence="5 6" key="1">
    <citation type="submission" date="2015-05" db="EMBL/GenBank/DDBJ databases">
        <title>Evolution of Trichinella species and genotypes.</title>
        <authorList>
            <person name="Korhonen P.K."/>
            <person name="Edoardo P."/>
            <person name="Giuseppe L.R."/>
            <person name="Gasser R.B."/>
        </authorList>
    </citation>
    <scope>NUCLEOTIDE SEQUENCE [LARGE SCALE GENOMIC DNA]</scope>
    <source>
        <strain evidence="5">ISS10</strain>
    </source>
</reference>
<dbReference type="STRING" id="6335.A0A0V1LK64"/>
<dbReference type="GO" id="GO:0031490">
    <property type="term" value="F:chromatin DNA binding"/>
    <property type="evidence" value="ECO:0007669"/>
    <property type="project" value="TreeGrafter"/>
</dbReference>
<keyword evidence="3" id="KW-0539">Nucleus</keyword>
<dbReference type="Pfam" id="PF02373">
    <property type="entry name" value="JmjC"/>
    <property type="match status" value="1"/>
</dbReference>
<dbReference type="Proteomes" id="UP000054721">
    <property type="component" value="Unassembled WGS sequence"/>
</dbReference>
<evidence type="ECO:0000256" key="3">
    <source>
        <dbReference type="ARBA" id="ARBA00023242"/>
    </source>
</evidence>
<dbReference type="AlphaFoldDB" id="A0A0V1LK64"/>
<dbReference type="GO" id="GO:0000785">
    <property type="term" value="C:chromatin"/>
    <property type="evidence" value="ECO:0007669"/>
    <property type="project" value="TreeGrafter"/>
</dbReference>
<protein>
    <submittedName>
        <fullName evidence="5">Lysine-specific demethylase 3A</fullName>
    </submittedName>
</protein>
<dbReference type="InterPro" id="IPR003347">
    <property type="entry name" value="JmjC_dom"/>
</dbReference>
<dbReference type="GO" id="GO:0006357">
    <property type="term" value="P:regulation of transcription by RNA polymerase II"/>
    <property type="evidence" value="ECO:0007669"/>
    <property type="project" value="TreeGrafter"/>
</dbReference>
<dbReference type="SUPFAM" id="SSF51197">
    <property type="entry name" value="Clavaminate synthase-like"/>
    <property type="match status" value="1"/>
</dbReference>
<evidence type="ECO:0000256" key="2">
    <source>
        <dbReference type="ARBA" id="ARBA00022723"/>
    </source>
</evidence>
<evidence type="ECO:0000313" key="6">
    <source>
        <dbReference type="Proteomes" id="UP000054721"/>
    </source>
</evidence>
<dbReference type="OrthoDB" id="1667110at2759"/>
<evidence type="ECO:0000313" key="5">
    <source>
        <dbReference type="EMBL" id="KRZ59740.1"/>
    </source>
</evidence>
<keyword evidence="2" id="KW-0479">Metal-binding</keyword>
<feature type="non-terminal residue" evidence="5">
    <location>
        <position position="1"/>
    </location>
</feature>
<dbReference type="GO" id="GO:0000118">
    <property type="term" value="C:histone deacetylase complex"/>
    <property type="evidence" value="ECO:0007669"/>
    <property type="project" value="TreeGrafter"/>
</dbReference>
<dbReference type="InterPro" id="IPR045109">
    <property type="entry name" value="LSDs-like"/>
</dbReference>
<dbReference type="GO" id="GO:0046872">
    <property type="term" value="F:metal ion binding"/>
    <property type="evidence" value="ECO:0007669"/>
    <property type="project" value="UniProtKB-KW"/>
</dbReference>
<dbReference type="SMART" id="SM00558">
    <property type="entry name" value="JmjC"/>
    <property type="match status" value="1"/>
</dbReference>
<dbReference type="GO" id="GO:0032454">
    <property type="term" value="F:histone H3K9 demethylase activity"/>
    <property type="evidence" value="ECO:0007669"/>
    <property type="project" value="InterPro"/>
</dbReference>
<accession>A0A0V1LK64</accession>
<dbReference type="PANTHER" id="PTHR12549">
    <property type="entry name" value="JMJC DOMAIN-CONTAINING HISTONE DEMETHYLATION PROTEIN"/>
    <property type="match status" value="1"/>
</dbReference>
<feature type="domain" description="JmjC" evidence="4">
    <location>
        <begin position="691"/>
        <end position="902"/>
    </location>
</feature>